<proteinExistence type="predicted"/>
<evidence type="ECO:0000313" key="3">
    <source>
        <dbReference type="Proteomes" id="UP000235392"/>
    </source>
</evidence>
<sequence length="259" mass="28387">MPSDLRNGKDLSFEQLRAAERRKQQQRAAGIAARDSYVEPLSPSDRPGTDGHSAGASNHPLATPLAPLPLRGYEEHESSMLMRLEEIDQLEMEPAYQPNQGIAPSEVFSRAPSTALASARSHQSPSSGETQIRRLVPGSPAPLDGWVYDADRDSPLSPYERSAQGQRNVYRPLAPQPGCSQRARDVHRHRDTSPGQAHDDLQHIPGPMAPVCQREGKRQLPPHEDCVEPGKPILPSTPQLEFTMVERRTLFSGAASTAC</sequence>
<organism evidence="2 3">
    <name type="scientific">Puccinia coronata f. sp. avenae</name>
    <dbReference type="NCBI Taxonomy" id="200324"/>
    <lineage>
        <taxon>Eukaryota</taxon>
        <taxon>Fungi</taxon>
        <taxon>Dikarya</taxon>
        <taxon>Basidiomycota</taxon>
        <taxon>Pucciniomycotina</taxon>
        <taxon>Pucciniomycetes</taxon>
        <taxon>Pucciniales</taxon>
        <taxon>Pucciniaceae</taxon>
        <taxon>Puccinia</taxon>
    </lineage>
</organism>
<feature type="non-terminal residue" evidence="2">
    <location>
        <position position="259"/>
    </location>
</feature>
<evidence type="ECO:0000313" key="2">
    <source>
        <dbReference type="EMBL" id="PLW49337.1"/>
    </source>
</evidence>
<feature type="region of interest" description="Disordered" evidence="1">
    <location>
        <begin position="91"/>
        <end position="180"/>
    </location>
</feature>
<accession>A0A2N5VH73</accession>
<gene>
    <name evidence="2" type="ORF">PCASD_02723</name>
</gene>
<comment type="caution">
    <text evidence="2">The sequence shown here is derived from an EMBL/GenBank/DDBJ whole genome shotgun (WGS) entry which is preliminary data.</text>
</comment>
<protein>
    <submittedName>
        <fullName evidence="2">Uncharacterized protein</fullName>
    </submittedName>
</protein>
<feature type="compositionally biased region" description="Basic and acidic residues" evidence="1">
    <location>
        <begin position="214"/>
        <end position="228"/>
    </location>
</feature>
<reference evidence="2 3" key="1">
    <citation type="submission" date="2017-11" db="EMBL/GenBank/DDBJ databases">
        <title>De novo assembly and phasing of dikaryotic genomes from two isolates of Puccinia coronata f. sp. avenae, the causal agent of oat crown rust.</title>
        <authorList>
            <person name="Miller M.E."/>
            <person name="Zhang Y."/>
            <person name="Omidvar V."/>
            <person name="Sperschneider J."/>
            <person name="Schwessinger B."/>
            <person name="Raley C."/>
            <person name="Palmer J.M."/>
            <person name="Garnica D."/>
            <person name="Upadhyaya N."/>
            <person name="Rathjen J."/>
            <person name="Taylor J.M."/>
            <person name="Park R.F."/>
            <person name="Dodds P.N."/>
            <person name="Hirsch C.D."/>
            <person name="Kianian S.F."/>
            <person name="Figueroa M."/>
        </authorList>
    </citation>
    <scope>NUCLEOTIDE SEQUENCE [LARGE SCALE GENOMIC DNA]</scope>
    <source>
        <strain evidence="2">12SD80</strain>
    </source>
</reference>
<dbReference type="EMBL" id="PGCI01000017">
    <property type="protein sequence ID" value="PLW49337.1"/>
    <property type="molecule type" value="Genomic_DNA"/>
</dbReference>
<feature type="region of interest" description="Disordered" evidence="1">
    <location>
        <begin position="18"/>
        <end position="67"/>
    </location>
</feature>
<name>A0A2N5VH73_9BASI</name>
<dbReference type="Proteomes" id="UP000235392">
    <property type="component" value="Unassembled WGS sequence"/>
</dbReference>
<feature type="compositionally biased region" description="Polar residues" evidence="1">
    <location>
        <begin position="111"/>
        <end position="130"/>
    </location>
</feature>
<dbReference type="AlphaFoldDB" id="A0A2N5VH73"/>
<evidence type="ECO:0000256" key="1">
    <source>
        <dbReference type="SAM" id="MobiDB-lite"/>
    </source>
</evidence>
<feature type="region of interest" description="Disordered" evidence="1">
    <location>
        <begin position="214"/>
        <end position="235"/>
    </location>
</feature>